<dbReference type="EMBL" id="FOUZ01000008">
    <property type="protein sequence ID" value="SFN19163.1"/>
    <property type="molecule type" value="Genomic_DNA"/>
</dbReference>
<evidence type="ECO:0008006" key="4">
    <source>
        <dbReference type="Google" id="ProtNLM"/>
    </source>
</evidence>
<dbReference type="Proteomes" id="UP000199149">
    <property type="component" value="Unassembled WGS sequence"/>
</dbReference>
<evidence type="ECO:0000313" key="3">
    <source>
        <dbReference type="Proteomes" id="UP000199149"/>
    </source>
</evidence>
<keyword evidence="1" id="KW-0472">Membrane</keyword>
<accession>A0A1I4X138</accession>
<protein>
    <recommendedName>
        <fullName evidence="4">Regulatory protein, luxR family</fullName>
    </recommendedName>
</protein>
<dbReference type="AlphaFoldDB" id="A0A1I4X138"/>
<feature type="transmembrane region" description="Helical" evidence="1">
    <location>
        <begin position="125"/>
        <end position="145"/>
    </location>
</feature>
<name>A0A1I4X138_9FLAO</name>
<keyword evidence="1" id="KW-1133">Transmembrane helix</keyword>
<dbReference type="GO" id="GO:0006355">
    <property type="term" value="P:regulation of DNA-templated transcription"/>
    <property type="evidence" value="ECO:0007669"/>
    <property type="project" value="InterPro"/>
</dbReference>
<dbReference type="InterPro" id="IPR016032">
    <property type="entry name" value="Sig_transdc_resp-reg_C-effctor"/>
</dbReference>
<dbReference type="RefSeq" id="WP_177190288.1">
    <property type="nucleotide sequence ID" value="NZ_FOUZ01000008.1"/>
</dbReference>
<keyword evidence="3" id="KW-1185">Reference proteome</keyword>
<reference evidence="3" key="1">
    <citation type="submission" date="2016-10" db="EMBL/GenBank/DDBJ databases">
        <authorList>
            <person name="Varghese N."/>
            <person name="Submissions S."/>
        </authorList>
    </citation>
    <scope>NUCLEOTIDE SEQUENCE [LARGE SCALE GENOMIC DNA]</scope>
    <source>
        <strain evidence="3">XJ109</strain>
    </source>
</reference>
<dbReference type="GO" id="GO:0003677">
    <property type="term" value="F:DNA binding"/>
    <property type="evidence" value="ECO:0007669"/>
    <property type="project" value="InterPro"/>
</dbReference>
<keyword evidence="1" id="KW-0812">Transmembrane</keyword>
<evidence type="ECO:0000313" key="2">
    <source>
        <dbReference type="EMBL" id="SFN19163.1"/>
    </source>
</evidence>
<gene>
    <name evidence="2" type="ORF">SAMN05421738_1081</name>
</gene>
<dbReference type="STRING" id="684065.SAMN05421738_1081"/>
<proteinExistence type="predicted"/>
<organism evidence="2 3">
    <name type="scientific">Algoriella xinjiangensis</name>
    <dbReference type="NCBI Taxonomy" id="684065"/>
    <lineage>
        <taxon>Bacteria</taxon>
        <taxon>Pseudomonadati</taxon>
        <taxon>Bacteroidota</taxon>
        <taxon>Flavobacteriia</taxon>
        <taxon>Flavobacteriales</taxon>
        <taxon>Weeksellaceae</taxon>
        <taxon>Algoriella</taxon>
    </lineage>
</organism>
<evidence type="ECO:0000256" key="1">
    <source>
        <dbReference type="SAM" id="Phobius"/>
    </source>
</evidence>
<dbReference type="SUPFAM" id="SSF46894">
    <property type="entry name" value="C-terminal effector domain of the bipartite response regulators"/>
    <property type="match status" value="1"/>
</dbReference>
<sequence>MDSSVIYLNKSEELIKKYKIPYTYSTDQIYGEYFIKIGDSIKAIFHYEKALKNTIDLNIPKESQELHYTLASLYKKNNIEKYTQHYNQFTELKNTYDNNNAVLSSKVLEYLIDSEKDKIKHQKDIYTYIGIIILLLGIGYLLFNLRRVKLYKIRLKNKREIISKNENIIHDLHEKIDDNSLERLFELAKKNSPEFLVLFTDVYPDFINTLKKQDSHIKNSEIIFCAMLYLNFSSKDIAEYTFVTPRAVQIRKNRLRNKYKINSNEDLNKWMRDLK</sequence>